<dbReference type="EMBL" id="JAAAJB010000183">
    <property type="protein sequence ID" value="KAG0262598.1"/>
    <property type="molecule type" value="Genomic_DNA"/>
</dbReference>
<feature type="binding site" evidence="9">
    <location>
        <position position="63"/>
    </location>
    <ligand>
        <name>urate</name>
        <dbReference type="ChEBI" id="CHEBI:17775"/>
    </ligand>
</feature>
<dbReference type="GO" id="GO:0019628">
    <property type="term" value="P:urate catabolic process"/>
    <property type="evidence" value="ECO:0007669"/>
    <property type="project" value="TreeGrafter"/>
</dbReference>
<dbReference type="EC" id="1.7.3.3" evidence="7 10"/>
<reference evidence="11" key="1">
    <citation type="journal article" date="2020" name="Fungal Divers.">
        <title>Resolving the Mortierellaceae phylogeny through synthesis of multi-gene phylogenetics and phylogenomics.</title>
        <authorList>
            <person name="Vandepol N."/>
            <person name="Liber J."/>
            <person name="Desiro A."/>
            <person name="Na H."/>
            <person name="Kennedy M."/>
            <person name="Barry K."/>
            <person name="Grigoriev I.V."/>
            <person name="Miller A.N."/>
            <person name="O'Donnell K."/>
            <person name="Stajich J.E."/>
            <person name="Bonito G."/>
        </authorList>
    </citation>
    <scope>NUCLEOTIDE SEQUENCE</scope>
    <source>
        <strain evidence="11">BC1065</strain>
    </source>
</reference>
<feature type="active site" description="Charge relay system" evidence="8">
    <location>
        <position position="15"/>
    </location>
</feature>
<evidence type="ECO:0000256" key="3">
    <source>
        <dbReference type="ARBA" id="ARBA00009760"/>
    </source>
</evidence>
<sequence length="314" mass="35460">MASTSVFLDTQEYGKKGVRLLKVYRSDNKVHRAEELTVRVLLSGKEFTTSYTEASNKKVVATDSIKNTIYILAKSSPNVGTIEVFGAELGNHFLSQYSWVEGVHVTIIKHRWARMVVDGKPHPHSFWRDGEETREVDMFVKRGATADERKAAIKSAIGDLLVMKTTGSSFEDFVTDEYRTLPDMKDRIMSTSVDAKWDFKLPTANKANFVSTIAQIPFDDIYASVRQVTCDTFAKDESASVQATLYLMAEQCIKNWKWLEKVSYALPNKHYFPVDLSFFRGTKNLQEHADVYQPIADPSGYITATVARAPNTKL</sequence>
<feature type="binding site" evidence="9">
    <location>
        <position position="62"/>
    </location>
    <ligand>
        <name>urate</name>
        <dbReference type="ChEBI" id="CHEBI:17775"/>
    </ligand>
</feature>
<feature type="binding site" evidence="9">
    <location>
        <position position="268"/>
    </location>
    <ligand>
        <name>5-hydroxyisourate</name>
        <dbReference type="ChEBI" id="CHEBI:18072"/>
    </ligand>
</feature>
<accession>A0A9P6QC18</accession>
<evidence type="ECO:0000256" key="5">
    <source>
        <dbReference type="ARBA" id="ARBA00023002"/>
    </source>
</evidence>
<evidence type="ECO:0000313" key="11">
    <source>
        <dbReference type="EMBL" id="KAG0262598.1"/>
    </source>
</evidence>
<keyword evidence="5 7" id="KW-0560">Oxidoreductase</keyword>
<dbReference type="PANTHER" id="PTHR42874:SF1">
    <property type="entry name" value="URICASE"/>
    <property type="match status" value="1"/>
</dbReference>
<dbReference type="PANTHER" id="PTHR42874">
    <property type="entry name" value="URICASE"/>
    <property type="match status" value="1"/>
</dbReference>
<feature type="binding site" evidence="9">
    <location>
        <position position="268"/>
    </location>
    <ligand>
        <name>urate</name>
        <dbReference type="ChEBI" id="CHEBI:17775"/>
    </ligand>
</feature>
<dbReference type="Pfam" id="PF01014">
    <property type="entry name" value="Uricase"/>
    <property type="match status" value="2"/>
</dbReference>
<evidence type="ECO:0000256" key="2">
    <source>
        <dbReference type="ARBA" id="ARBA00004831"/>
    </source>
</evidence>
<comment type="function">
    <text evidence="7 10">Catalyzes the oxidation of uric acid to 5-hydroxyisourate, which is further processed to form (S)-allantoin.</text>
</comment>
<evidence type="ECO:0000256" key="8">
    <source>
        <dbReference type="PIRSR" id="PIRSR000241-1"/>
    </source>
</evidence>
<evidence type="ECO:0000256" key="7">
    <source>
        <dbReference type="PIRNR" id="PIRNR000241"/>
    </source>
</evidence>
<evidence type="ECO:0000256" key="9">
    <source>
        <dbReference type="PIRSR" id="PIRSR000241-2"/>
    </source>
</evidence>
<dbReference type="SUPFAM" id="SSF55620">
    <property type="entry name" value="Tetrahydrobiopterin biosynthesis enzymes-like"/>
    <property type="match status" value="2"/>
</dbReference>
<dbReference type="GO" id="GO:0006145">
    <property type="term" value="P:purine nucleobase catabolic process"/>
    <property type="evidence" value="ECO:0007669"/>
    <property type="project" value="TreeGrafter"/>
</dbReference>
<feature type="binding site" evidence="9">
    <location>
        <position position="187"/>
    </location>
    <ligand>
        <name>5-hydroxyisourate</name>
        <dbReference type="ChEBI" id="CHEBI:18072"/>
    </ligand>
</feature>
<protein>
    <recommendedName>
        <fullName evidence="7 10">Uricase</fullName>
        <ecNumber evidence="7 10">1.7.3.3</ecNumber>
    </recommendedName>
    <alternativeName>
        <fullName evidence="7">Urate oxidase</fullName>
    </alternativeName>
</protein>
<feature type="binding site" evidence="9">
    <location>
        <position position="170"/>
    </location>
    <ligand>
        <name>5-hydroxyisourate</name>
        <dbReference type="ChEBI" id="CHEBI:18072"/>
    </ligand>
</feature>
<feature type="binding site" evidence="9">
    <location>
        <position position="187"/>
    </location>
    <ligand>
        <name>urate</name>
        <dbReference type="ChEBI" id="CHEBI:17775"/>
    </ligand>
</feature>
<dbReference type="NCBIfam" id="TIGR03383">
    <property type="entry name" value="urate_oxi"/>
    <property type="match status" value="1"/>
</dbReference>
<evidence type="ECO:0000256" key="10">
    <source>
        <dbReference type="RuleBase" id="RU004455"/>
    </source>
</evidence>
<dbReference type="Proteomes" id="UP000807716">
    <property type="component" value="Unassembled WGS sequence"/>
</dbReference>
<feature type="active site" description="Charge relay system" evidence="8">
    <location>
        <position position="270"/>
    </location>
</feature>
<dbReference type="AlphaFoldDB" id="A0A9P6QC18"/>
<comment type="similarity">
    <text evidence="3 7 10">Belongs to the uricase family.</text>
</comment>
<keyword evidence="12" id="KW-1185">Reference proteome</keyword>
<dbReference type="FunFam" id="3.10.270.10:FF:000001">
    <property type="entry name" value="Uricase"/>
    <property type="match status" value="1"/>
</dbReference>
<dbReference type="GO" id="GO:0005777">
    <property type="term" value="C:peroxisome"/>
    <property type="evidence" value="ECO:0007669"/>
    <property type="project" value="UniProtKB-SubCell"/>
</dbReference>
<name>A0A9P6QC18_9FUNG</name>
<evidence type="ECO:0000256" key="6">
    <source>
        <dbReference type="ARBA" id="ARBA00023140"/>
    </source>
</evidence>
<feature type="binding site" evidence="9">
    <location>
        <position position="62"/>
    </location>
    <ligand>
        <name>5-hydroxyisourate</name>
        <dbReference type="ChEBI" id="CHEBI:18072"/>
    </ligand>
</feature>
<dbReference type="InterPro" id="IPR002042">
    <property type="entry name" value="Uricase"/>
</dbReference>
<keyword evidence="6 7" id="KW-0576">Peroxisome</keyword>
<comment type="caution">
    <text evidence="11">The sequence shown here is derived from an EMBL/GenBank/DDBJ whole genome shotgun (WGS) entry which is preliminary data.</text>
</comment>
<feature type="binding site" evidence="9">
    <location>
        <position position="268"/>
    </location>
    <ligand>
        <name>O2</name>
        <dbReference type="ChEBI" id="CHEBI:15379"/>
    </ligand>
</feature>
<feature type="binding site" evidence="9">
    <location>
        <position position="241"/>
    </location>
    <ligand>
        <name>urate</name>
        <dbReference type="ChEBI" id="CHEBI:17775"/>
    </ligand>
</feature>
<comment type="catalytic activity">
    <reaction evidence="7 10">
        <text>urate + O2 + H2O = 5-hydroxyisourate + H2O2</text>
        <dbReference type="Rhea" id="RHEA:21368"/>
        <dbReference type="ChEBI" id="CHEBI:15377"/>
        <dbReference type="ChEBI" id="CHEBI:15379"/>
        <dbReference type="ChEBI" id="CHEBI:16240"/>
        <dbReference type="ChEBI" id="CHEBI:17775"/>
        <dbReference type="ChEBI" id="CHEBI:18072"/>
        <dbReference type="EC" id="1.7.3.3"/>
    </reaction>
</comment>
<feature type="binding site" evidence="9">
    <location>
        <position position="170"/>
    </location>
    <ligand>
        <name>urate</name>
        <dbReference type="ChEBI" id="CHEBI:17775"/>
    </ligand>
</feature>
<dbReference type="PRINTS" id="PR00093">
    <property type="entry name" value="URICASE"/>
</dbReference>
<feature type="binding site" evidence="9">
    <location>
        <position position="242"/>
    </location>
    <ligand>
        <name>urate</name>
        <dbReference type="ChEBI" id="CHEBI:17775"/>
    </ligand>
</feature>
<evidence type="ECO:0000313" key="12">
    <source>
        <dbReference type="Proteomes" id="UP000807716"/>
    </source>
</evidence>
<feature type="binding site" evidence="9">
    <location>
        <position position="242"/>
    </location>
    <ligand>
        <name>5-hydroxyisourate</name>
        <dbReference type="ChEBI" id="CHEBI:18072"/>
    </ligand>
</feature>
<dbReference type="PIRSF" id="PIRSF000241">
    <property type="entry name" value="Urate_oxidase"/>
    <property type="match status" value="1"/>
</dbReference>
<organism evidence="11 12">
    <name type="scientific">Actinomortierella ambigua</name>
    <dbReference type="NCBI Taxonomy" id="1343610"/>
    <lineage>
        <taxon>Eukaryota</taxon>
        <taxon>Fungi</taxon>
        <taxon>Fungi incertae sedis</taxon>
        <taxon>Mucoromycota</taxon>
        <taxon>Mortierellomycotina</taxon>
        <taxon>Mortierellomycetes</taxon>
        <taxon>Mortierellales</taxon>
        <taxon>Mortierellaceae</taxon>
        <taxon>Actinomortierella</taxon>
    </lineage>
</organism>
<keyword evidence="4 7" id="KW-0659">Purine metabolism</keyword>
<feature type="active site" description="Charge relay system" evidence="8">
    <location>
        <position position="62"/>
    </location>
</feature>
<feature type="binding site" evidence="9">
    <location>
        <position position="62"/>
    </location>
    <ligand>
        <name>O2</name>
        <dbReference type="ChEBI" id="CHEBI:15379"/>
    </ligand>
</feature>
<feature type="binding site" evidence="9">
    <location>
        <position position="63"/>
    </location>
    <ligand>
        <name>5-hydroxyisourate</name>
        <dbReference type="ChEBI" id="CHEBI:18072"/>
    </ligand>
</feature>
<comment type="subcellular location">
    <subcellularLocation>
        <location evidence="1 7">Peroxisome</location>
    </subcellularLocation>
</comment>
<feature type="binding site" evidence="9">
    <location>
        <position position="241"/>
    </location>
    <ligand>
        <name>5-hydroxyisourate</name>
        <dbReference type="ChEBI" id="CHEBI:18072"/>
    </ligand>
</feature>
<proteinExistence type="inferred from homology"/>
<comment type="pathway">
    <text evidence="2 7">Purine metabolism; urate degradation; (S)-allantoin from urate: step 1/3.</text>
</comment>
<dbReference type="Gene3D" id="3.10.270.10">
    <property type="entry name" value="Urate Oxidase"/>
    <property type="match status" value="1"/>
</dbReference>
<dbReference type="GO" id="GO:0004846">
    <property type="term" value="F:urate oxidase activity"/>
    <property type="evidence" value="ECO:0007669"/>
    <property type="project" value="UniProtKB-EC"/>
</dbReference>
<evidence type="ECO:0000256" key="1">
    <source>
        <dbReference type="ARBA" id="ARBA00004275"/>
    </source>
</evidence>
<gene>
    <name evidence="11" type="ORF">DFQ27_002267</name>
</gene>
<dbReference type="OrthoDB" id="9992118at2759"/>
<evidence type="ECO:0000256" key="4">
    <source>
        <dbReference type="ARBA" id="ARBA00022631"/>
    </source>
</evidence>